<sequence>MLVPPPPPCAAQRNLDGDLAYSCLGGFNHSDSIACRRRLGHPCSSPSSASRTNPHNERCFATNETCRQRVPEADVHKMPPCWPIFRFKNQNIATLRFGDSTIAVLLPRCSGGGGRRSNVAGRRRRGRTCLDLKADRLVAPVPYGGSFARRGSIGLGPDGVVGRARVLGIF</sequence>
<protein>
    <submittedName>
        <fullName evidence="1">Uncharacterized protein</fullName>
    </submittedName>
</protein>
<comment type="caution">
    <text evidence="1">The sequence shown here is derived from an EMBL/GenBank/DDBJ whole genome shotgun (WGS) entry which is preliminary data.</text>
</comment>
<evidence type="ECO:0000313" key="2">
    <source>
        <dbReference type="Proteomes" id="UP000639772"/>
    </source>
</evidence>
<accession>A0A835RSG2</accession>
<dbReference type="Proteomes" id="UP000639772">
    <property type="component" value="Unassembled WGS sequence"/>
</dbReference>
<reference evidence="1 2" key="1">
    <citation type="journal article" date="2020" name="Nat. Food">
        <title>A phased Vanilla planifolia genome enables genetic improvement of flavour and production.</title>
        <authorList>
            <person name="Hasing T."/>
            <person name="Tang H."/>
            <person name="Brym M."/>
            <person name="Khazi F."/>
            <person name="Huang T."/>
            <person name="Chambers A.H."/>
        </authorList>
    </citation>
    <scope>NUCLEOTIDE SEQUENCE [LARGE SCALE GENOMIC DNA]</scope>
    <source>
        <tissue evidence="1">Leaf</tissue>
    </source>
</reference>
<name>A0A835RSG2_VANPL</name>
<proteinExistence type="predicted"/>
<organism evidence="1 2">
    <name type="scientific">Vanilla planifolia</name>
    <name type="common">Vanilla</name>
    <dbReference type="NCBI Taxonomy" id="51239"/>
    <lineage>
        <taxon>Eukaryota</taxon>
        <taxon>Viridiplantae</taxon>
        <taxon>Streptophyta</taxon>
        <taxon>Embryophyta</taxon>
        <taxon>Tracheophyta</taxon>
        <taxon>Spermatophyta</taxon>
        <taxon>Magnoliopsida</taxon>
        <taxon>Liliopsida</taxon>
        <taxon>Asparagales</taxon>
        <taxon>Orchidaceae</taxon>
        <taxon>Vanilloideae</taxon>
        <taxon>Vanilleae</taxon>
        <taxon>Vanilla</taxon>
    </lineage>
</organism>
<evidence type="ECO:0000313" key="1">
    <source>
        <dbReference type="EMBL" id="KAG0493936.1"/>
    </source>
</evidence>
<dbReference type="EMBL" id="JADCNM010000002">
    <property type="protein sequence ID" value="KAG0493936.1"/>
    <property type="molecule type" value="Genomic_DNA"/>
</dbReference>
<gene>
    <name evidence="1" type="ORF">HPP92_004930</name>
</gene>
<dbReference type="AlphaFoldDB" id="A0A835RSG2"/>